<dbReference type="GO" id="GO:0009696">
    <property type="term" value="P:salicylic acid metabolic process"/>
    <property type="evidence" value="ECO:0007669"/>
    <property type="project" value="TreeGrafter"/>
</dbReference>
<dbReference type="InterPro" id="IPR000073">
    <property type="entry name" value="AB_hydrolase_1"/>
</dbReference>
<evidence type="ECO:0000259" key="1">
    <source>
        <dbReference type="Pfam" id="PF12697"/>
    </source>
</evidence>
<dbReference type="GO" id="GO:0080032">
    <property type="term" value="F:methyl jasmonate esterase activity"/>
    <property type="evidence" value="ECO:0007669"/>
    <property type="project" value="TreeGrafter"/>
</dbReference>
<dbReference type="AlphaFoldDB" id="A0AAP0P640"/>
<keyword evidence="3" id="KW-1185">Reference proteome</keyword>
<name>A0AAP0P640_9MAGN</name>
<reference evidence="2 3" key="1">
    <citation type="submission" date="2024-01" db="EMBL/GenBank/DDBJ databases">
        <title>Genome assemblies of Stephania.</title>
        <authorList>
            <person name="Yang L."/>
        </authorList>
    </citation>
    <scope>NUCLEOTIDE SEQUENCE [LARGE SCALE GENOMIC DNA]</scope>
    <source>
        <strain evidence="2">QJT</strain>
        <tissue evidence="2">Leaf</tissue>
    </source>
</reference>
<sequence>MTWGLQGSKPGVPNCTEKLGPSHFTSGLDVAGGVVASKWPWRDWRHLSQNKFLGFSNPLGSSPRWLLPKETLCASPRGLSRGLVLVQSCSHTPILRSQSHKVTALDLAASGINPKQVSNVKSYTDYFKPLIDVMDKLPKKERVILVGHSLGGLAISHAMETFPHKVAVAVFVTAEMPSPPSNFSNTGRKLPPMDNKFSYEDGPNKPPTIFSFGPKFLASNVYNLSPIEDFILATTLVRAVRLVSLEEVWKEIVLSDEKYGSVRRVFVVSGEDKLIDEGVLRRWLKDNPPDLVLEIKGSDHMVMFSKPKELSSGLHNISKIYL</sequence>
<dbReference type="EMBL" id="JBBNAE010000004">
    <property type="protein sequence ID" value="KAK9129640.1"/>
    <property type="molecule type" value="Genomic_DNA"/>
</dbReference>
<gene>
    <name evidence="2" type="ORF">Sjap_010127</name>
</gene>
<proteinExistence type="predicted"/>
<dbReference type="PANTHER" id="PTHR10992">
    <property type="entry name" value="METHYLESTERASE FAMILY MEMBER"/>
    <property type="match status" value="1"/>
</dbReference>
<dbReference type="Gene3D" id="3.40.50.1820">
    <property type="entry name" value="alpha/beta hydrolase"/>
    <property type="match status" value="1"/>
</dbReference>
<organism evidence="2 3">
    <name type="scientific">Stephania japonica</name>
    <dbReference type="NCBI Taxonomy" id="461633"/>
    <lineage>
        <taxon>Eukaryota</taxon>
        <taxon>Viridiplantae</taxon>
        <taxon>Streptophyta</taxon>
        <taxon>Embryophyta</taxon>
        <taxon>Tracheophyta</taxon>
        <taxon>Spermatophyta</taxon>
        <taxon>Magnoliopsida</taxon>
        <taxon>Ranunculales</taxon>
        <taxon>Menispermaceae</taxon>
        <taxon>Menispermoideae</taxon>
        <taxon>Cissampelideae</taxon>
        <taxon>Stephania</taxon>
    </lineage>
</organism>
<dbReference type="InterPro" id="IPR045889">
    <property type="entry name" value="MES/HNL"/>
</dbReference>
<evidence type="ECO:0000313" key="3">
    <source>
        <dbReference type="Proteomes" id="UP001417504"/>
    </source>
</evidence>
<dbReference type="GO" id="GO:0009694">
    <property type="term" value="P:jasmonic acid metabolic process"/>
    <property type="evidence" value="ECO:0007669"/>
    <property type="project" value="TreeGrafter"/>
</dbReference>
<dbReference type="SUPFAM" id="SSF53474">
    <property type="entry name" value="alpha/beta-Hydrolases"/>
    <property type="match status" value="1"/>
</dbReference>
<dbReference type="PANTHER" id="PTHR10992:SF1002">
    <property type="entry name" value="SALICYLIC ACID-BINDING PROTEIN 2-LIKE"/>
    <property type="match status" value="1"/>
</dbReference>
<dbReference type="Proteomes" id="UP001417504">
    <property type="component" value="Unassembled WGS sequence"/>
</dbReference>
<comment type="caution">
    <text evidence="2">The sequence shown here is derived from an EMBL/GenBank/DDBJ whole genome shotgun (WGS) entry which is preliminary data.</text>
</comment>
<feature type="domain" description="AB hydrolase-1" evidence="1">
    <location>
        <begin position="98"/>
        <end position="310"/>
    </location>
</feature>
<protein>
    <recommendedName>
        <fullName evidence="1">AB hydrolase-1 domain-containing protein</fullName>
    </recommendedName>
</protein>
<dbReference type="InterPro" id="IPR029058">
    <property type="entry name" value="AB_hydrolase_fold"/>
</dbReference>
<dbReference type="GO" id="GO:0080030">
    <property type="term" value="F:methyl indole-3-acetate esterase activity"/>
    <property type="evidence" value="ECO:0007669"/>
    <property type="project" value="TreeGrafter"/>
</dbReference>
<accession>A0AAP0P640</accession>
<dbReference type="GO" id="GO:0080031">
    <property type="term" value="F:methyl salicylate esterase activity"/>
    <property type="evidence" value="ECO:0007669"/>
    <property type="project" value="TreeGrafter"/>
</dbReference>
<dbReference type="Pfam" id="PF12697">
    <property type="entry name" value="Abhydrolase_6"/>
    <property type="match status" value="1"/>
</dbReference>
<evidence type="ECO:0000313" key="2">
    <source>
        <dbReference type="EMBL" id="KAK9129640.1"/>
    </source>
</evidence>